<organism evidence="1 2">
    <name type="scientific">Microbulbifer variabilis</name>
    <dbReference type="NCBI Taxonomy" id="266805"/>
    <lineage>
        <taxon>Bacteria</taxon>
        <taxon>Pseudomonadati</taxon>
        <taxon>Pseudomonadota</taxon>
        <taxon>Gammaproteobacteria</taxon>
        <taxon>Cellvibrionales</taxon>
        <taxon>Microbulbiferaceae</taxon>
        <taxon>Microbulbifer</taxon>
    </lineage>
</organism>
<reference evidence="1" key="1">
    <citation type="submission" date="2022-02" db="EMBL/GenBank/DDBJ databases">
        <title>Coral-associated bacteria.</title>
        <authorList>
            <person name="Tang K."/>
            <person name="Wang X."/>
        </authorList>
    </citation>
    <scope>NUCLEOTIDE SEQUENCE</scope>
    <source>
        <strain evidence="1">SCSIO 43006</strain>
    </source>
</reference>
<proteinExistence type="predicted"/>
<evidence type="ECO:0000313" key="2">
    <source>
        <dbReference type="Proteomes" id="UP001055658"/>
    </source>
</evidence>
<name>A0ABY4V795_9GAMM</name>
<dbReference type="Proteomes" id="UP001055658">
    <property type="component" value="Chromosome"/>
</dbReference>
<protein>
    <submittedName>
        <fullName evidence="1">Uncharacterized protein</fullName>
    </submittedName>
</protein>
<sequence>MIFSTAVGIFTRPEVEQFYAAFFIKSKSNAAIDNICKPAVERWQAHCKSALAANKQAKEMFERSKRGGNAVLIANMENSFKACKQESDNAAFIRSRKDQAVFPAGV</sequence>
<accession>A0ABY4V795</accession>
<dbReference type="EMBL" id="CP092418">
    <property type="protein sequence ID" value="USD20134.1"/>
    <property type="molecule type" value="Genomic_DNA"/>
</dbReference>
<keyword evidence="2" id="KW-1185">Reference proteome</keyword>
<dbReference type="RefSeq" id="WP_252082245.1">
    <property type="nucleotide sequence ID" value="NZ_CP092418.1"/>
</dbReference>
<gene>
    <name evidence="1" type="ORF">MJO52_13710</name>
</gene>
<evidence type="ECO:0000313" key="1">
    <source>
        <dbReference type="EMBL" id="USD20134.1"/>
    </source>
</evidence>